<dbReference type="Gene3D" id="3.10.20.30">
    <property type="match status" value="1"/>
</dbReference>
<dbReference type="InterPro" id="IPR003749">
    <property type="entry name" value="ThiS/MoaD-like"/>
</dbReference>
<evidence type="ECO:0000313" key="2">
    <source>
        <dbReference type="Proteomes" id="UP000676325"/>
    </source>
</evidence>
<gene>
    <name evidence="1" type="ORF">KDK95_06325</name>
</gene>
<dbReference type="Pfam" id="PF02597">
    <property type="entry name" value="ThiS"/>
    <property type="match status" value="1"/>
</dbReference>
<dbReference type="InterPro" id="IPR012675">
    <property type="entry name" value="Beta-grasp_dom_sf"/>
</dbReference>
<sequence length="91" mass="9239">MTATLRFWAAAREAAGAAEETVGAGTLADALDEAVRRRVGDAGAGAGAELRRVIERSSVLLDGVRVGRAERASVPLPDGAVVEILPPFAGG</sequence>
<dbReference type="EMBL" id="JAGSOH010000010">
    <property type="protein sequence ID" value="MBR7825917.1"/>
    <property type="molecule type" value="Genomic_DNA"/>
</dbReference>
<organism evidence="1 2">
    <name type="scientific">Actinospica acidithermotolerans</name>
    <dbReference type="NCBI Taxonomy" id="2828514"/>
    <lineage>
        <taxon>Bacteria</taxon>
        <taxon>Bacillati</taxon>
        <taxon>Actinomycetota</taxon>
        <taxon>Actinomycetes</taxon>
        <taxon>Catenulisporales</taxon>
        <taxon>Actinospicaceae</taxon>
        <taxon>Actinospica</taxon>
    </lineage>
</organism>
<reference evidence="1" key="1">
    <citation type="submission" date="2021-04" db="EMBL/GenBank/DDBJ databases">
        <title>Genome based classification of Actinospica acidithermotolerans sp. nov., an actinobacterium isolated from an Indonesian hot spring.</title>
        <authorList>
            <person name="Kusuma A.B."/>
            <person name="Putra K.E."/>
            <person name="Nafisah S."/>
            <person name="Loh J."/>
            <person name="Nouioui I."/>
            <person name="Goodfellow M."/>
        </authorList>
    </citation>
    <scope>NUCLEOTIDE SEQUENCE</scope>
    <source>
        <strain evidence="1">MGRD01-02</strain>
    </source>
</reference>
<dbReference type="Proteomes" id="UP000676325">
    <property type="component" value="Unassembled WGS sequence"/>
</dbReference>
<dbReference type="InterPro" id="IPR016155">
    <property type="entry name" value="Mopterin_synth/thiamin_S_b"/>
</dbReference>
<dbReference type="AlphaFoldDB" id="A0A941E7I7"/>
<dbReference type="SUPFAM" id="SSF54285">
    <property type="entry name" value="MoaD/ThiS"/>
    <property type="match status" value="1"/>
</dbReference>
<keyword evidence="2" id="KW-1185">Reference proteome</keyword>
<accession>A0A941E7I7</accession>
<evidence type="ECO:0000313" key="1">
    <source>
        <dbReference type="EMBL" id="MBR7825917.1"/>
    </source>
</evidence>
<name>A0A941E7I7_9ACTN</name>
<protein>
    <submittedName>
        <fullName evidence="1">MoaD/ThiS family protein</fullName>
    </submittedName>
</protein>
<comment type="caution">
    <text evidence="1">The sequence shown here is derived from an EMBL/GenBank/DDBJ whole genome shotgun (WGS) entry which is preliminary data.</text>
</comment>
<proteinExistence type="predicted"/>